<comment type="caution">
    <text evidence="2">The sequence shown here is derived from an EMBL/GenBank/DDBJ whole genome shotgun (WGS) entry which is preliminary data.</text>
</comment>
<keyword evidence="1" id="KW-0732">Signal</keyword>
<proteinExistence type="predicted"/>
<feature type="signal peptide" evidence="1">
    <location>
        <begin position="1"/>
        <end position="19"/>
    </location>
</feature>
<evidence type="ECO:0000313" key="2">
    <source>
        <dbReference type="EMBL" id="CAI9552311.1"/>
    </source>
</evidence>
<sequence>MCMFLHCMLGVCLTWKTCCFVSLCCACVYMQVSPLSALPMITENRQPGPGD</sequence>
<dbReference type="Proteomes" id="UP001162483">
    <property type="component" value="Unassembled WGS sequence"/>
</dbReference>
<evidence type="ECO:0000313" key="3">
    <source>
        <dbReference type="Proteomes" id="UP001162483"/>
    </source>
</evidence>
<reference evidence="2" key="1">
    <citation type="submission" date="2023-05" db="EMBL/GenBank/DDBJ databases">
        <authorList>
            <person name="Stuckert A."/>
        </authorList>
    </citation>
    <scope>NUCLEOTIDE SEQUENCE</scope>
</reference>
<accession>A0ABN9BX45</accession>
<feature type="chain" id="PRO_5046925493" evidence="1">
    <location>
        <begin position="20"/>
        <end position="51"/>
    </location>
</feature>
<name>A0ABN9BX45_9NEOB</name>
<gene>
    <name evidence="2" type="ORF">SPARVUS_LOCUS3863776</name>
</gene>
<dbReference type="EMBL" id="CATNWA010006541">
    <property type="protein sequence ID" value="CAI9552311.1"/>
    <property type="molecule type" value="Genomic_DNA"/>
</dbReference>
<keyword evidence="3" id="KW-1185">Reference proteome</keyword>
<organism evidence="2 3">
    <name type="scientific">Staurois parvus</name>
    <dbReference type="NCBI Taxonomy" id="386267"/>
    <lineage>
        <taxon>Eukaryota</taxon>
        <taxon>Metazoa</taxon>
        <taxon>Chordata</taxon>
        <taxon>Craniata</taxon>
        <taxon>Vertebrata</taxon>
        <taxon>Euteleostomi</taxon>
        <taxon>Amphibia</taxon>
        <taxon>Batrachia</taxon>
        <taxon>Anura</taxon>
        <taxon>Neobatrachia</taxon>
        <taxon>Ranoidea</taxon>
        <taxon>Ranidae</taxon>
        <taxon>Staurois</taxon>
    </lineage>
</organism>
<evidence type="ECO:0000256" key="1">
    <source>
        <dbReference type="SAM" id="SignalP"/>
    </source>
</evidence>
<protein>
    <submittedName>
        <fullName evidence="2">Uncharacterized protein</fullName>
    </submittedName>
</protein>